<dbReference type="Gene3D" id="3.30.160.60">
    <property type="entry name" value="Classic Zinc Finger"/>
    <property type="match status" value="2"/>
</dbReference>
<feature type="region of interest" description="Disordered" evidence="10">
    <location>
        <begin position="569"/>
        <end position="615"/>
    </location>
</feature>
<evidence type="ECO:0000256" key="8">
    <source>
        <dbReference type="ARBA" id="ARBA00038089"/>
    </source>
</evidence>
<dbReference type="PANTHER" id="PTHR47257:SF1">
    <property type="entry name" value="PH-RESPONSE TRANSCRIPTION FACTOR PACC_RIM101"/>
    <property type="match status" value="1"/>
</dbReference>
<proteinExistence type="inferred from homology"/>
<dbReference type="FunFam" id="3.30.160.60:FF:001875">
    <property type="entry name" value="pH-response transcription factor pacC/RIM101"/>
    <property type="match status" value="1"/>
</dbReference>
<feature type="compositionally biased region" description="Low complexity" evidence="10">
    <location>
        <begin position="421"/>
        <end position="460"/>
    </location>
</feature>
<dbReference type="InterPro" id="IPR036236">
    <property type="entry name" value="Znf_C2H2_sf"/>
</dbReference>
<feature type="region of interest" description="Disordered" evidence="10">
    <location>
        <begin position="421"/>
        <end position="550"/>
    </location>
</feature>
<name>A0A8K0KWL3_9PEZI</name>
<evidence type="ECO:0000259" key="11">
    <source>
        <dbReference type="PROSITE" id="PS50157"/>
    </source>
</evidence>
<evidence type="ECO:0000256" key="1">
    <source>
        <dbReference type="ARBA" id="ARBA00004123"/>
    </source>
</evidence>
<evidence type="ECO:0000256" key="2">
    <source>
        <dbReference type="ARBA" id="ARBA00022491"/>
    </source>
</evidence>
<feature type="compositionally biased region" description="Basic and acidic residues" evidence="10">
    <location>
        <begin position="473"/>
        <end position="494"/>
    </location>
</feature>
<dbReference type="FunFam" id="3.30.160.60:FF:000458">
    <property type="entry name" value="pH-response transcription factor pacC/RIM101"/>
    <property type="match status" value="1"/>
</dbReference>
<reference evidence="12" key="1">
    <citation type="submission" date="2021-07" db="EMBL/GenBank/DDBJ databases">
        <title>Elsinoe batatas strain:CRI-CJ2 Genome sequencing and assembly.</title>
        <authorList>
            <person name="Huang L."/>
        </authorList>
    </citation>
    <scope>NUCLEOTIDE SEQUENCE</scope>
    <source>
        <strain evidence="12">CRI-CJ2</strain>
    </source>
</reference>
<evidence type="ECO:0000313" key="13">
    <source>
        <dbReference type="Proteomes" id="UP000809789"/>
    </source>
</evidence>
<dbReference type="SUPFAM" id="SSF57667">
    <property type="entry name" value="beta-beta-alpha zinc fingers"/>
    <property type="match status" value="2"/>
</dbReference>
<feature type="domain" description="C2H2-type" evidence="11">
    <location>
        <begin position="75"/>
        <end position="104"/>
    </location>
</feature>
<feature type="compositionally biased region" description="Polar residues" evidence="10">
    <location>
        <begin position="371"/>
        <end position="388"/>
    </location>
</feature>
<sequence length="615" mass="65810">MAAEEVQAQTAPATTTTNTTENSLQLPAQPARDPAAETLTCQWLGCGERCPNAEQLYEHVCERHVGRKSTNNLNLTCQWGACRTTTVKRDHITSHMRVHVPLKPHKCEFCGKSFKRPQDLKKHVKTHADDSVLLRSPESNMNNNQNGQNGFPADNKAYYPGHDGSYPPPPGQHVGGNNFNSYPNPPAYSGYGQVNYPGTSLADQQSIDTRRRAIEALNDFLGDVKRRALDPHNYYDVGSRLNTQSLPLPVSIGAGYSIGSGYNGAGSNNGHGNNFNSVSSMLESFNGSSGVSMNNGSSAIAQGALAQNYQLPLSNARTKGDLLDIDRFLEQLSATVYESSGQSAAAGVQQPGVHTQLPGYTLGGGYHRSSHSPPQTQHSGSVSSAGGMQPLSSVAQMASMTASAQGMDTPALTPASVSSYASSVHSPMSSHSRSSGDGASMYPQLPSVSSMSDMGSGYSSAPASGLASGFDGYDSRRYSGGRLQREAPARRGSDAMDIDSEGQRTPRKMSITEKRPTSSSNVDPALRSTPPGESAVSSPQSDSADDKAQEAWVENVRVIEQLRNWIRDRLSQGDFDKSEDSTPEPADHQMSKEDSKEEEEEDAAPIAYPTLKLEA</sequence>
<evidence type="ECO:0000256" key="10">
    <source>
        <dbReference type="SAM" id="MobiDB-lite"/>
    </source>
</evidence>
<feature type="region of interest" description="Disordered" evidence="10">
    <location>
        <begin position="135"/>
        <end position="165"/>
    </location>
</feature>
<evidence type="ECO:0000256" key="3">
    <source>
        <dbReference type="ARBA" id="ARBA00022723"/>
    </source>
</evidence>
<feature type="compositionally biased region" description="Basic and acidic residues" evidence="10">
    <location>
        <begin position="569"/>
        <end position="595"/>
    </location>
</feature>
<dbReference type="GO" id="GO:0008270">
    <property type="term" value="F:zinc ion binding"/>
    <property type="evidence" value="ECO:0007669"/>
    <property type="project" value="UniProtKB-KW"/>
</dbReference>
<keyword evidence="7" id="KW-0539">Nucleus</keyword>
<evidence type="ECO:0000256" key="6">
    <source>
        <dbReference type="ARBA" id="ARBA00022833"/>
    </source>
</evidence>
<dbReference type="GO" id="GO:0005634">
    <property type="term" value="C:nucleus"/>
    <property type="evidence" value="ECO:0007669"/>
    <property type="project" value="UniProtKB-SubCell"/>
</dbReference>
<keyword evidence="6" id="KW-0862">Zinc</keyword>
<dbReference type="PROSITE" id="PS50157">
    <property type="entry name" value="ZINC_FINGER_C2H2_2"/>
    <property type="match status" value="2"/>
</dbReference>
<evidence type="ECO:0000256" key="9">
    <source>
        <dbReference type="PROSITE-ProRule" id="PRU00042"/>
    </source>
</evidence>
<evidence type="ECO:0000313" key="12">
    <source>
        <dbReference type="EMBL" id="KAG8625436.1"/>
    </source>
</evidence>
<feature type="compositionally biased region" description="Low complexity" evidence="10">
    <location>
        <begin position="140"/>
        <end position="150"/>
    </location>
</feature>
<comment type="caution">
    <text evidence="12">The sequence shown here is derived from an EMBL/GenBank/DDBJ whole genome shotgun (WGS) entry which is preliminary data.</text>
</comment>
<feature type="region of interest" description="Disordered" evidence="10">
    <location>
        <begin position="1"/>
        <end position="31"/>
    </location>
</feature>
<dbReference type="PANTHER" id="PTHR47257">
    <property type="entry name" value="PH-RESPONSE TRANSCRIPTION FACTOR PACC/RIM101"/>
    <property type="match status" value="1"/>
</dbReference>
<gene>
    <name evidence="12" type="ORF">KVT40_007187</name>
</gene>
<evidence type="ECO:0000256" key="7">
    <source>
        <dbReference type="ARBA" id="ARBA00023242"/>
    </source>
</evidence>
<dbReference type="AlphaFoldDB" id="A0A8K0KWL3"/>
<comment type="subcellular location">
    <subcellularLocation>
        <location evidence="1">Nucleus</location>
    </subcellularLocation>
</comment>
<dbReference type="OrthoDB" id="6155966at2759"/>
<dbReference type="EMBL" id="JAESVG020000008">
    <property type="protein sequence ID" value="KAG8625436.1"/>
    <property type="molecule type" value="Genomic_DNA"/>
</dbReference>
<dbReference type="InterPro" id="IPR013087">
    <property type="entry name" value="Znf_C2H2_type"/>
</dbReference>
<keyword evidence="4" id="KW-0677">Repeat</keyword>
<dbReference type="SMART" id="SM00355">
    <property type="entry name" value="ZnF_C2H2"/>
    <property type="match status" value="3"/>
</dbReference>
<evidence type="ECO:0000256" key="4">
    <source>
        <dbReference type="ARBA" id="ARBA00022737"/>
    </source>
</evidence>
<dbReference type="Pfam" id="PF00096">
    <property type="entry name" value="zf-C2H2"/>
    <property type="match status" value="1"/>
</dbReference>
<feature type="region of interest" description="Disordered" evidence="10">
    <location>
        <begin position="343"/>
        <end position="388"/>
    </location>
</feature>
<feature type="compositionally biased region" description="Low complexity" evidence="10">
    <location>
        <begin position="1"/>
        <end position="22"/>
    </location>
</feature>
<keyword evidence="13" id="KW-1185">Reference proteome</keyword>
<keyword evidence="2" id="KW-0678">Repressor</keyword>
<keyword evidence="5 9" id="KW-0863">Zinc-finger</keyword>
<accession>A0A8K0KWL3</accession>
<dbReference type="GO" id="GO:0045944">
    <property type="term" value="P:positive regulation of transcription by RNA polymerase II"/>
    <property type="evidence" value="ECO:0007669"/>
    <property type="project" value="TreeGrafter"/>
</dbReference>
<dbReference type="Proteomes" id="UP000809789">
    <property type="component" value="Unassembled WGS sequence"/>
</dbReference>
<dbReference type="PROSITE" id="PS00028">
    <property type="entry name" value="ZINC_FINGER_C2H2_1"/>
    <property type="match status" value="2"/>
</dbReference>
<keyword evidence="3" id="KW-0479">Metal-binding</keyword>
<comment type="similarity">
    <text evidence="8">Belongs to the pacC/RIM101 family.</text>
</comment>
<feature type="domain" description="C2H2-type" evidence="11">
    <location>
        <begin position="105"/>
        <end position="132"/>
    </location>
</feature>
<organism evidence="12 13">
    <name type="scientific">Elsinoe batatas</name>
    <dbReference type="NCBI Taxonomy" id="2601811"/>
    <lineage>
        <taxon>Eukaryota</taxon>
        <taxon>Fungi</taxon>
        <taxon>Dikarya</taxon>
        <taxon>Ascomycota</taxon>
        <taxon>Pezizomycotina</taxon>
        <taxon>Dothideomycetes</taxon>
        <taxon>Dothideomycetidae</taxon>
        <taxon>Myriangiales</taxon>
        <taxon>Elsinoaceae</taxon>
        <taxon>Elsinoe</taxon>
    </lineage>
</organism>
<evidence type="ECO:0000256" key="5">
    <source>
        <dbReference type="ARBA" id="ARBA00022771"/>
    </source>
</evidence>
<dbReference type="InterPro" id="IPR050806">
    <property type="entry name" value="pacC/RIM101"/>
</dbReference>
<protein>
    <recommendedName>
        <fullName evidence="11">C2H2-type domain-containing protein</fullName>
    </recommendedName>
</protein>